<feature type="region of interest" description="Disordered" evidence="2">
    <location>
        <begin position="1"/>
        <end position="27"/>
    </location>
</feature>
<organism evidence="3 4">
    <name type="scientific">Candidatus Iainarchaeum sp</name>
    <dbReference type="NCBI Taxonomy" id="3101447"/>
    <lineage>
        <taxon>Archaea</taxon>
        <taxon>Candidatus Iainarchaeota</taxon>
        <taxon>Candidatus Iainarchaeia</taxon>
        <taxon>Candidatus Iainarchaeales</taxon>
        <taxon>Candidatus Iainarchaeaceae</taxon>
        <taxon>Candidatus Iainarchaeum</taxon>
    </lineage>
</organism>
<proteinExistence type="inferred from homology"/>
<dbReference type="Gene3D" id="1.10.8.140">
    <property type="entry name" value="PDCD5-like"/>
    <property type="match status" value="1"/>
</dbReference>
<dbReference type="PANTHER" id="PTHR10840">
    <property type="entry name" value="PROGRAMMED CELL DEATH PROTEIN 5"/>
    <property type="match status" value="1"/>
</dbReference>
<dbReference type="Proteomes" id="UP000774699">
    <property type="component" value="Unassembled WGS sequence"/>
</dbReference>
<dbReference type="PANTHER" id="PTHR10840:SF0">
    <property type="entry name" value="PROGRAMMED CELL DEATH PROTEIN 5"/>
    <property type="match status" value="1"/>
</dbReference>
<evidence type="ECO:0008006" key="5">
    <source>
        <dbReference type="Google" id="ProtNLM"/>
    </source>
</evidence>
<name>A0A8T4C7P0_9ARCH</name>
<dbReference type="Pfam" id="PF01984">
    <property type="entry name" value="dsDNA_bind"/>
    <property type="match status" value="1"/>
</dbReference>
<dbReference type="GO" id="GO:0005829">
    <property type="term" value="C:cytosol"/>
    <property type="evidence" value="ECO:0007669"/>
    <property type="project" value="TreeGrafter"/>
</dbReference>
<reference evidence="3" key="1">
    <citation type="submission" date="2019-03" db="EMBL/GenBank/DDBJ databases">
        <title>Lake Tanganyika Metagenome-Assembled Genomes (MAGs).</title>
        <authorList>
            <person name="Tran P."/>
        </authorList>
    </citation>
    <scope>NUCLEOTIDE SEQUENCE</scope>
    <source>
        <strain evidence="3">M_DeepCast_50m_m2_156</strain>
    </source>
</reference>
<evidence type="ECO:0000256" key="1">
    <source>
        <dbReference type="ARBA" id="ARBA00010490"/>
    </source>
</evidence>
<dbReference type="PIRSF" id="PIRSF015730">
    <property type="entry name" value="TFAR19"/>
    <property type="match status" value="1"/>
</dbReference>
<accession>A0A8T4C7P0</accession>
<evidence type="ECO:0000256" key="2">
    <source>
        <dbReference type="SAM" id="MobiDB-lite"/>
    </source>
</evidence>
<dbReference type="InterPro" id="IPR002836">
    <property type="entry name" value="PDCD5-like"/>
</dbReference>
<dbReference type="EMBL" id="VGJJ01000038">
    <property type="protein sequence ID" value="MBM3282513.1"/>
    <property type="molecule type" value="Genomic_DNA"/>
</dbReference>
<dbReference type="AlphaFoldDB" id="A0A8T4C7P0"/>
<protein>
    <recommendedName>
        <fullName evidence="5">DNA-binding protein</fullName>
    </recommendedName>
</protein>
<dbReference type="SUPFAM" id="SSF46950">
    <property type="entry name" value="Double-stranded DNA-binding domain"/>
    <property type="match status" value="1"/>
</dbReference>
<sequence>MNEDEWRAQRTREIESNAATEKKIEQDRAAAERQLDALLTKVLTPEAKTRLMNVRMVNPEKYLQAAQVVLQVAKRNGLSQKLSEEEVKNILQHLTPTKKEFTITRK</sequence>
<evidence type="ECO:0000313" key="3">
    <source>
        <dbReference type="EMBL" id="MBM3282513.1"/>
    </source>
</evidence>
<dbReference type="GO" id="GO:0003677">
    <property type="term" value="F:DNA binding"/>
    <property type="evidence" value="ECO:0007669"/>
    <property type="project" value="InterPro"/>
</dbReference>
<evidence type="ECO:0000313" key="4">
    <source>
        <dbReference type="Proteomes" id="UP000774699"/>
    </source>
</evidence>
<comment type="caution">
    <text evidence="3">The sequence shown here is derived from an EMBL/GenBank/DDBJ whole genome shotgun (WGS) entry which is preliminary data.</text>
</comment>
<comment type="similarity">
    <text evidence="1">Belongs to the PDCD5 family.</text>
</comment>
<dbReference type="InterPro" id="IPR036883">
    <property type="entry name" value="PDCD5-like_sf"/>
</dbReference>
<gene>
    <name evidence="3" type="ORF">FJY86_04210</name>
</gene>